<sequence>MLCKLFLISILSSSSLVALATSAADCTISEPKHAQAAYGCKSITIKAFTMPARQMLFLYLQDGTTINQGELA</sequence>
<evidence type="ECO:0000313" key="2">
    <source>
        <dbReference type="EMBL" id="SCV69665.1"/>
    </source>
</evidence>
<dbReference type="Proteomes" id="UP000198372">
    <property type="component" value="Unassembled WGS sequence"/>
</dbReference>
<evidence type="ECO:0000313" key="3">
    <source>
        <dbReference type="Proteomes" id="UP000198372"/>
    </source>
</evidence>
<feature type="signal peptide" evidence="1">
    <location>
        <begin position="1"/>
        <end position="20"/>
    </location>
</feature>
<keyword evidence="3" id="KW-1185">Reference proteome</keyword>
<protein>
    <submittedName>
        <fullName evidence="2">BQ2448_1059 protein</fullName>
    </submittedName>
</protein>
<dbReference type="OrthoDB" id="1546079at2759"/>
<proteinExistence type="predicted"/>
<dbReference type="EMBL" id="FMSP01000005">
    <property type="protein sequence ID" value="SCV69665.1"/>
    <property type="molecule type" value="Genomic_DNA"/>
</dbReference>
<dbReference type="AlphaFoldDB" id="A0A238F8Y4"/>
<gene>
    <name evidence="2" type="ORF">BQ2448_1059</name>
</gene>
<accession>A0A238F8Y4</accession>
<evidence type="ECO:0000256" key="1">
    <source>
        <dbReference type="SAM" id="SignalP"/>
    </source>
</evidence>
<dbReference type="STRING" id="269621.A0A238F8Y4"/>
<reference evidence="3" key="1">
    <citation type="submission" date="2016-09" db="EMBL/GenBank/DDBJ databases">
        <authorList>
            <person name="Jeantristanb JTB J.-T."/>
            <person name="Ricardo R."/>
        </authorList>
    </citation>
    <scope>NUCLEOTIDE SEQUENCE [LARGE SCALE GENOMIC DNA]</scope>
</reference>
<name>A0A238F8Y4_9BASI</name>
<feature type="chain" id="PRO_5012669570" evidence="1">
    <location>
        <begin position="21"/>
        <end position="72"/>
    </location>
</feature>
<keyword evidence="1" id="KW-0732">Signal</keyword>
<organism evidence="2 3">
    <name type="scientific">Microbotryum intermedium</name>
    <dbReference type="NCBI Taxonomy" id="269621"/>
    <lineage>
        <taxon>Eukaryota</taxon>
        <taxon>Fungi</taxon>
        <taxon>Dikarya</taxon>
        <taxon>Basidiomycota</taxon>
        <taxon>Pucciniomycotina</taxon>
        <taxon>Microbotryomycetes</taxon>
        <taxon>Microbotryales</taxon>
        <taxon>Microbotryaceae</taxon>
        <taxon>Microbotryum</taxon>
    </lineage>
</organism>